<feature type="transmembrane region" description="Helical" evidence="14">
    <location>
        <begin position="1197"/>
        <end position="1216"/>
    </location>
</feature>
<dbReference type="Gene3D" id="1.50.10.10">
    <property type="match status" value="1"/>
</dbReference>
<dbReference type="SUPFAM" id="SSF48208">
    <property type="entry name" value="Six-hairpin glycosidases"/>
    <property type="match status" value="1"/>
</dbReference>
<feature type="transmembrane region" description="Helical" evidence="14">
    <location>
        <begin position="2550"/>
        <end position="2568"/>
    </location>
</feature>
<evidence type="ECO:0000256" key="7">
    <source>
        <dbReference type="ARBA" id="ARBA00022741"/>
    </source>
</evidence>
<keyword evidence="8" id="KW-0067">ATP-binding</keyword>
<dbReference type="CDD" id="cd03250">
    <property type="entry name" value="ABCC_MRP_domain1"/>
    <property type="match status" value="2"/>
</dbReference>
<dbReference type="CDD" id="cd03244">
    <property type="entry name" value="ABCC_MRP_domain2"/>
    <property type="match status" value="2"/>
</dbReference>
<keyword evidence="10 14" id="KW-1133">Transmembrane helix</keyword>
<feature type="transmembrane region" description="Helical" evidence="14">
    <location>
        <begin position="1680"/>
        <end position="1699"/>
    </location>
</feature>
<feature type="transmembrane region" description="Helical" evidence="14">
    <location>
        <begin position="230"/>
        <end position="249"/>
    </location>
</feature>
<comment type="catalytic activity">
    <reaction evidence="12">
        <text>ATP + H2O + xenobioticSide 1 = ADP + phosphate + xenobioticSide 2.</text>
        <dbReference type="EC" id="7.6.2.2"/>
    </reaction>
</comment>
<evidence type="ECO:0000313" key="18">
    <source>
        <dbReference type="Proteomes" id="UP001064489"/>
    </source>
</evidence>
<reference evidence="17" key="2">
    <citation type="submission" date="2023-02" db="EMBL/GenBank/DDBJ databases">
        <authorList>
            <person name="Swenson N.G."/>
            <person name="Wegrzyn J.L."/>
            <person name="Mcevoy S.L."/>
        </authorList>
    </citation>
    <scope>NUCLEOTIDE SEQUENCE</scope>
    <source>
        <strain evidence="17">91603</strain>
        <tissue evidence="17">Leaf</tissue>
    </source>
</reference>
<comment type="subcellular location">
    <subcellularLocation>
        <location evidence="1">Membrane</location>
        <topology evidence="1">Multi-pass membrane protein</topology>
    </subcellularLocation>
</comment>
<feature type="transmembrane region" description="Helical" evidence="14">
    <location>
        <begin position="128"/>
        <end position="152"/>
    </location>
</feature>
<evidence type="ECO:0000256" key="10">
    <source>
        <dbReference type="ARBA" id="ARBA00022989"/>
    </source>
</evidence>
<dbReference type="PROSITE" id="PS50929">
    <property type="entry name" value="ABC_TM1F"/>
    <property type="match status" value="4"/>
</dbReference>
<protein>
    <recommendedName>
        <fullName evidence="3">ABC-type xenobiotic transporter</fullName>
        <ecNumber evidence="3">7.6.2.2</ecNumber>
    </recommendedName>
</protein>
<dbReference type="GO" id="GO:0008559">
    <property type="term" value="F:ABC-type xenobiotic transporter activity"/>
    <property type="evidence" value="ECO:0007669"/>
    <property type="project" value="UniProtKB-EC"/>
</dbReference>
<evidence type="ECO:0000256" key="2">
    <source>
        <dbReference type="ARBA" id="ARBA00009726"/>
    </source>
</evidence>
<dbReference type="PROSITE" id="PS00211">
    <property type="entry name" value="ABC_TRANSPORTER_1"/>
    <property type="match status" value="2"/>
</dbReference>
<feature type="domain" description="ABC transporter" evidence="15">
    <location>
        <begin position="678"/>
        <end position="901"/>
    </location>
</feature>
<organism evidence="17 18">
    <name type="scientific">Acer negundo</name>
    <name type="common">Box elder</name>
    <dbReference type="NCBI Taxonomy" id="4023"/>
    <lineage>
        <taxon>Eukaryota</taxon>
        <taxon>Viridiplantae</taxon>
        <taxon>Streptophyta</taxon>
        <taxon>Embryophyta</taxon>
        <taxon>Tracheophyta</taxon>
        <taxon>Spermatophyta</taxon>
        <taxon>Magnoliopsida</taxon>
        <taxon>eudicotyledons</taxon>
        <taxon>Gunneridae</taxon>
        <taxon>Pentapetalae</taxon>
        <taxon>rosids</taxon>
        <taxon>malvids</taxon>
        <taxon>Sapindales</taxon>
        <taxon>Sapindaceae</taxon>
        <taxon>Hippocastanoideae</taxon>
        <taxon>Acereae</taxon>
        <taxon>Acer</taxon>
    </lineage>
</organism>
<feature type="domain" description="ABC transmembrane type-1" evidence="16">
    <location>
        <begin position="1812"/>
        <end position="2093"/>
    </location>
</feature>
<comment type="similarity">
    <text evidence="2">Belongs to the ABC transporter superfamily. ABCC family. Conjugate transporter (TC 3.A.1.208) subfamily.</text>
</comment>
<dbReference type="CDD" id="cd18579">
    <property type="entry name" value="ABC_6TM_ABCC_D1"/>
    <property type="match status" value="2"/>
</dbReference>
<evidence type="ECO:0000259" key="16">
    <source>
        <dbReference type="PROSITE" id="PS50929"/>
    </source>
</evidence>
<feature type="domain" description="ABC transmembrane type-1" evidence="16">
    <location>
        <begin position="363"/>
        <end position="644"/>
    </location>
</feature>
<feature type="transmembrane region" description="Helical" evidence="14">
    <location>
        <begin position="1578"/>
        <end position="1602"/>
    </location>
</feature>
<feature type="transmembrane region" description="Helical" evidence="14">
    <location>
        <begin position="362"/>
        <end position="383"/>
    </location>
</feature>
<evidence type="ECO:0000256" key="6">
    <source>
        <dbReference type="ARBA" id="ARBA00022737"/>
    </source>
</evidence>
<feature type="transmembrane region" description="Helical" evidence="14">
    <location>
        <begin position="589"/>
        <end position="611"/>
    </location>
</feature>
<feature type="compositionally biased region" description="Polar residues" evidence="13">
    <location>
        <begin position="918"/>
        <end position="942"/>
    </location>
</feature>
<evidence type="ECO:0000256" key="8">
    <source>
        <dbReference type="ARBA" id="ARBA00022840"/>
    </source>
</evidence>
<dbReference type="Pfam" id="PF00664">
    <property type="entry name" value="ABC_membrane"/>
    <property type="match status" value="4"/>
</dbReference>
<keyword evidence="9" id="KW-1278">Translocase</keyword>
<dbReference type="InterPro" id="IPR017871">
    <property type="entry name" value="ABC_transporter-like_CS"/>
</dbReference>
<dbReference type="InterPro" id="IPR036640">
    <property type="entry name" value="ABC1_TM_sf"/>
</dbReference>
<feature type="transmembrane region" description="Helical" evidence="14">
    <location>
        <begin position="1811"/>
        <end position="1831"/>
    </location>
</feature>
<dbReference type="FunFam" id="3.40.50.300:FF:000163">
    <property type="entry name" value="Multidrug resistance-associated protein member 4"/>
    <property type="match status" value="1"/>
</dbReference>
<dbReference type="FunFam" id="3.40.50.300:FF:000508">
    <property type="entry name" value="ABC transporter C family member 5"/>
    <property type="match status" value="2"/>
</dbReference>
<dbReference type="FunFam" id="1.20.1560.10:FF:000003">
    <property type="entry name" value="ABC transporter C family member 10"/>
    <property type="match status" value="2"/>
</dbReference>
<evidence type="ECO:0000256" key="14">
    <source>
        <dbReference type="SAM" id="Phobius"/>
    </source>
</evidence>
<dbReference type="CDD" id="cd18580">
    <property type="entry name" value="ABC_6TM_ABCC_D2"/>
    <property type="match status" value="2"/>
</dbReference>
<dbReference type="InterPro" id="IPR050173">
    <property type="entry name" value="ABC_transporter_C-like"/>
</dbReference>
<feature type="transmembrane region" description="Helical" evidence="14">
    <location>
        <begin position="1951"/>
        <end position="1970"/>
    </location>
</feature>
<dbReference type="PANTHER" id="PTHR24223:SF165">
    <property type="entry name" value="ABC TRANSPORTER C FAMILY MEMBER 15-RELATED"/>
    <property type="match status" value="1"/>
</dbReference>
<feature type="domain" description="ABC transmembrane type-1" evidence="16">
    <location>
        <begin position="989"/>
        <end position="1255"/>
    </location>
</feature>
<feature type="transmembrane region" description="Helical" evidence="14">
    <location>
        <begin position="1113"/>
        <end position="1132"/>
    </location>
</feature>
<keyword evidence="7" id="KW-0547">Nucleotide-binding</keyword>
<name>A0AAD5J183_ACENE</name>
<feature type="transmembrane region" description="Helical" evidence="14">
    <location>
        <begin position="1851"/>
        <end position="1867"/>
    </location>
</feature>
<keyword evidence="11 14" id="KW-0472">Membrane</keyword>
<dbReference type="Pfam" id="PF00005">
    <property type="entry name" value="ABC_tran"/>
    <property type="match status" value="4"/>
</dbReference>
<dbReference type="EMBL" id="JAJSOW010000101">
    <property type="protein sequence ID" value="KAI9182263.1"/>
    <property type="molecule type" value="Genomic_DNA"/>
</dbReference>
<feature type="transmembrane region" description="Helical" evidence="14">
    <location>
        <begin position="475"/>
        <end position="496"/>
    </location>
</feature>
<feature type="region of interest" description="Disordered" evidence="13">
    <location>
        <begin position="918"/>
        <end position="957"/>
    </location>
</feature>
<feature type="transmembrane region" description="Helical" evidence="14">
    <location>
        <begin position="2038"/>
        <end position="2060"/>
    </location>
</feature>
<feature type="transmembrane region" description="Helical" evidence="14">
    <location>
        <begin position="1529"/>
        <end position="1547"/>
    </location>
</feature>
<sequence length="3007" mass="337411">MSHVVGFKSNYSTQAHHRGASIVSIKKDPNDVTCQGGMETWFKKDAPNPNVLDGAIVDLKLPQLKIAWLTLKSPCVREHISIVVQLAFLVLLLLQFVRKSVSRICRNRTDQVRDQSVEKYMAGVKFNISYRITIVCSTLLFATHLIMLLIMLNGGEILCDSKVLAFSSEVMQVVLWASTLLTIYKIPSNKYAKFPWILRAWWFCSFSLFIICTALDAYSRVTNHRQFKVGDYADFVCLLPSTLLFGISIRGKTGLLVYALTNDTTEPLINGKTDTPLEYKRESLYGKATLFQLVTFSWLNPLFAVGIKKPLDQNEIPDVDIKDSAEFLSHDFDQRLKHVMQKDGSVNPSIYKAIFLFIRKKAAINALLAVISAVSSYVGPYLIDDFVNFLNEKNKRSLKTGYLLALAFLGGKMVETITQKHWVFGARQLGLRVRAALVSQIYRKGLRLSCQSRQSHTSGEIINYMSVDIQRITDLIWYLNIIWMLPIQISLAIYILHTTIGFGSLAALAATFIVMSCNIPITRFQKRYQSKIMTAKDDRMKATSEVLRNMKTLKLQAWDSKYLYKLESLRKIECDWLWKSLRLSATSGFIFWGGPTFISVVTFAACMLMGIQLTAGRVLSALATFRMLQEPIFSLPDLLSNIAQGKVSADRIASYLQKDEIQQDSVEYVSKDKTDFGVEIDNGKFSWNPESSSQTLDGIQLKVNKGMKVAICGTVGSGKSSLLSCMLGEMQKLAGTVKISGTKAYVPQSPWILTGNIRDNILFGNQYDSYKYEKTVKACALLKDFELFPCGDLTEIGERGINMSGGQKQRIQIARAVYQDADIYLLDDPFSAVDAHTGTQLFEECLMGMLKDKTVLYVTHQVEFLPAADLILVMQNGKIAQAGRFDELLQQNIGFEVIVGAHNEALNSILTVENSSRTSQDLVPDAESSTDNTSNAELIQSQHDSEHDRYKKKKEGKLIQEEEREKGSIGKEVYWYYLTAVKGGAFIPIIILAQSSFQVLQVASNYWMACTSPTTSDAEPVVEMKFIFLVYTLLAVGSAFFVLLRAMLVATTGLKTAQKLFTNMLHSIFRAPMASTDQSVLDLELAGRLGTCAITIIQIIGTIAVMSQAAWQVFVIFIPVTAICIWYQQYYIPTARELARLSEIQRAPILQHFAESLSGTVTIHAFDQEDRFTNANLSLIDNHSRPWFHNASAMEWLSIRLNLLANFVFAFSLIVLVSLPEGTINPSIAGLAVTYGINLNVFQASIMWHICNVENKMISVERIIQYSNLKSEAPFVVEEYRPPNNWPEVGTICFNNLQIRYAEHLPSVLKNITCTFPGRKKIGVVGRTGSGKSTLIQAIFRIVEPREGSIIIDNVDICKIGLHDLRSRLSIIPQDPTLFEGTVRGNLDTLFQYSDKEVWEALDKCQLGDLVRAKEKKLDSPGQDGLTVVENGENWSVGQRQLFCLGRTLLKKSSILVLDEATASVDSATDGVIQKIISQEFKDRTVVTIAHRIHTVIDSDLVLVLSDDLKLPQYHIPWLSLKSPCVREHISLLVQLAFFLLLLLQFVRKLVSRICRNRTDQVRDQSVEKYMAGVKFNISYRITMVCSTLLFATHLIMLLIMLNGGEILCDSKVLAFSSEVMQLVLWASTLLTIYKIPNNKYAKFPWILRAWWFCSFSLYITCTALDAYSRVTNHSQFRVGDYADFICLLPSTLLLGISIRGKTGLVYTLSNDTTEPLLDGKTDTHLEYKRESSYGKATLLQLVTFSWLNPLFAVGIKKPIDQNEIPDVYFKDSAEFLSHNFDERLKHVKQKDGSVNPSIYKAIFLFIRKKAVINALFAVISAASSYVGPYLMDDFVNFLNEKNKQSLKSGYLLALAFLGAKMVETIAQRQWIFGARQLGLRVRAALISQIYRKGLRLSCQSRQSHTSGEIINYMSVDIQRITDFIWYLNIIWMLPVQISLAIYILHTNLGLGSLAALAATFIVMSCNIPITRFQKRYQSKIMTAKDDRMKATSEVLRNMKTLKLQAWDSKYLNKLESLRKIECDWLWKSLRLSATSAFIFWGAPTFISVVTFAACMLMGIQLTAGRVLSALATFRMLQDPIFSLPDLLSNIAQGKVSADRIASYLQKEEIQQDSVEYVLKDKTDFGVEIDNGKFSWNPESSSPTLDGIQLKVKKGMKVAICGTVGSGKSSLLSCMLGEMQKLAGTVKISGTKAYVPQSPWILTGNIRDNILFGNQYDSLKYEKTVKACALLKDFELFPCGDLTEIGERGINMSGGQKQRIQIARAVYQDADIYLLDDPFSAVDAHTGTQLFEECLMGMLKDKTVLYVTHQVEFLPAADLILVMQNGRIAQAGRFDELLQQNIGFEVIVGAHNEALDSILTVENSSRTSQDFVPEAESSRDTTSNAELIHSQHDSEHNLSLDIIKKEGKLIQEEEREKGSIGKEVYWYYLTAVKGGALVPIIILAQSSFQALQVASNYWMAWTSPTTSEAEPIVEMKVILLVYTLLAVGSAFCVLLRAMLVATTGLKTAQKLFTSMLHSILRAPMAFFDSTPTGRILNRASTDQSVLDLELAGKLGWCAFSIIQIIGTIAVMSQAAWQVFVIFIPVTAICIWYQQYYIPTARELARLSEIQRAPILHHFAESLSGAATIHAFDQEDRFTNANLSLIDNHSRPWFHNVSAMEWLSFRLNLLSNFVFAFSLIVLVSLPEGIINPSIAGLAVTYGINLNVLQASIIWNICNAENKMISVERIIQYSNLTSEAPFVVEEYRRPNNWPEVGTICFNNLQIRYAEHLPSVLKNITCTFPGRKKIGVVGRTGSGKSTLIQAIFRIVEPREGSIIIDNVDICKIGLHDLRSRLSIIPQDPTLFEGTVRGNLDTLFQYSDKEVWEALDKCQLGDLVRTKEKKLDSPVVENGENWSVGQRQLFCLGRTLLKKSSILVLDEATASVDSATDGVIQKIISQEFKDRTVVTIAHRIHTVIDSDLVLVLSDGRIAEYDSPKRLLERDDSFFSKLIKEYSMRSQNFNTAQQST</sequence>
<dbReference type="PANTHER" id="PTHR24223">
    <property type="entry name" value="ATP-BINDING CASSETTE SUB-FAMILY C"/>
    <property type="match status" value="1"/>
</dbReference>
<feature type="transmembrane region" description="Helical" evidence="14">
    <location>
        <begin position="1026"/>
        <end position="1048"/>
    </location>
</feature>
<evidence type="ECO:0000256" key="5">
    <source>
        <dbReference type="ARBA" id="ARBA00022692"/>
    </source>
</evidence>
<dbReference type="SUPFAM" id="SSF52540">
    <property type="entry name" value="P-loop containing nucleoside triphosphate hydrolases"/>
    <property type="match status" value="4"/>
</dbReference>
<dbReference type="GO" id="GO:0005524">
    <property type="term" value="F:ATP binding"/>
    <property type="evidence" value="ECO:0007669"/>
    <property type="project" value="UniProtKB-KW"/>
</dbReference>
<dbReference type="InterPro" id="IPR003593">
    <property type="entry name" value="AAA+_ATPase"/>
</dbReference>
<dbReference type="PROSITE" id="PS50893">
    <property type="entry name" value="ABC_TRANSPORTER_2"/>
    <property type="match status" value="4"/>
</dbReference>
<feature type="domain" description="ABC transporter" evidence="15">
    <location>
        <begin position="2757"/>
        <end position="2991"/>
    </location>
</feature>
<feature type="transmembrane region" description="Helical" evidence="14">
    <location>
        <begin position="79"/>
        <end position="97"/>
    </location>
</feature>
<feature type="transmembrane region" description="Helical" evidence="14">
    <location>
        <begin position="403"/>
        <end position="424"/>
    </location>
</feature>
<dbReference type="InterPro" id="IPR027417">
    <property type="entry name" value="P-loop_NTPase"/>
</dbReference>
<dbReference type="FunFam" id="1.20.1560.10:FF:000002">
    <property type="entry name" value="ABC transporter C family member 5"/>
    <property type="match status" value="2"/>
</dbReference>
<keyword evidence="5 14" id="KW-0812">Transmembrane</keyword>
<dbReference type="SMART" id="SM00382">
    <property type="entry name" value="AAA"/>
    <property type="match status" value="4"/>
</dbReference>
<dbReference type="InterPro" id="IPR044746">
    <property type="entry name" value="ABCC_6TM_D1"/>
</dbReference>
<feature type="transmembrane region" description="Helical" evidence="14">
    <location>
        <begin position="164"/>
        <end position="184"/>
    </location>
</feature>
<accession>A0AAD5J183</accession>
<dbReference type="InterPro" id="IPR044726">
    <property type="entry name" value="ABCC_6TM_D2"/>
</dbReference>
<evidence type="ECO:0000256" key="12">
    <source>
        <dbReference type="ARBA" id="ARBA00034018"/>
    </source>
</evidence>
<feature type="transmembrane region" description="Helical" evidence="14">
    <location>
        <begin position="502"/>
        <end position="521"/>
    </location>
</feature>
<feature type="transmembrane region" description="Helical" evidence="14">
    <location>
        <begin position="2574"/>
        <end position="2592"/>
    </location>
</feature>
<reference evidence="17" key="1">
    <citation type="journal article" date="2022" name="Plant J.">
        <title>Strategies of tolerance reflected in two North American maple genomes.</title>
        <authorList>
            <person name="McEvoy S.L."/>
            <person name="Sezen U.U."/>
            <person name="Trouern-Trend A."/>
            <person name="McMahon S.M."/>
            <person name="Schaberg P.G."/>
            <person name="Yang J."/>
            <person name="Wegrzyn J.L."/>
            <person name="Swenson N.G."/>
        </authorList>
    </citation>
    <scope>NUCLEOTIDE SEQUENCE</scope>
    <source>
        <strain evidence="17">91603</strain>
    </source>
</reference>
<dbReference type="SUPFAM" id="SSF90123">
    <property type="entry name" value="ABC transporter transmembrane region"/>
    <property type="match status" value="4"/>
</dbReference>
<feature type="domain" description="ABC transmembrane type-1" evidence="16">
    <location>
        <begin position="2440"/>
        <end position="2720"/>
    </location>
</feature>
<proteinExistence type="inferred from homology"/>
<gene>
    <name evidence="17" type="ORF">LWI28_023711</name>
</gene>
<dbReference type="InterPro" id="IPR003439">
    <property type="entry name" value="ABC_transporter-like_ATP-bd"/>
</dbReference>
<evidence type="ECO:0000256" key="1">
    <source>
        <dbReference type="ARBA" id="ARBA00004141"/>
    </source>
</evidence>
<dbReference type="GO" id="GO:0016020">
    <property type="term" value="C:membrane"/>
    <property type="evidence" value="ECO:0007669"/>
    <property type="project" value="UniProtKB-SubCell"/>
</dbReference>
<feature type="transmembrane region" description="Helical" evidence="14">
    <location>
        <begin position="2477"/>
        <end position="2499"/>
    </location>
</feature>
<keyword evidence="6" id="KW-0677">Repeat</keyword>
<evidence type="ECO:0000256" key="3">
    <source>
        <dbReference type="ARBA" id="ARBA00012191"/>
    </source>
</evidence>
<keyword evidence="4" id="KW-0813">Transport</keyword>
<feature type="domain" description="ABC transporter" evidence="15">
    <location>
        <begin position="2127"/>
        <end position="2350"/>
    </location>
</feature>
<feature type="transmembrane region" description="Helical" evidence="14">
    <location>
        <begin position="1646"/>
        <end position="1668"/>
    </location>
</feature>
<evidence type="ECO:0000256" key="13">
    <source>
        <dbReference type="SAM" id="MobiDB-lite"/>
    </source>
</evidence>
<keyword evidence="18" id="KW-1185">Reference proteome</keyword>
<evidence type="ECO:0000256" key="11">
    <source>
        <dbReference type="ARBA" id="ARBA00023136"/>
    </source>
</evidence>
<dbReference type="Proteomes" id="UP001064489">
    <property type="component" value="Chromosome 4"/>
</dbReference>
<feature type="transmembrane region" description="Helical" evidence="14">
    <location>
        <begin position="1228"/>
        <end position="1250"/>
    </location>
</feature>
<dbReference type="InterPro" id="IPR011527">
    <property type="entry name" value="ABC1_TM_dom"/>
</dbReference>
<feature type="transmembrane region" description="Helical" evidence="14">
    <location>
        <begin position="1924"/>
        <end position="1945"/>
    </location>
</feature>
<evidence type="ECO:0000259" key="15">
    <source>
        <dbReference type="PROSITE" id="PS50893"/>
    </source>
</evidence>
<dbReference type="InterPro" id="IPR012341">
    <property type="entry name" value="6hp_glycosidase-like_sf"/>
</dbReference>
<dbReference type="EC" id="7.6.2.2" evidence="3"/>
<feature type="transmembrane region" description="Helical" evidence="14">
    <location>
        <begin position="196"/>
        <end position="218"/>
    </location>
</feature>
<dbReference type="GO" id="GO:0016887">
    <property type="term" value="F:ATP hydrolysis activity"/>
    <property type="evidence" value="ECO:0007669"/>
    <property type="project" value="InterPro"/>
</dbReference>
<evidence type="ECO:0000256" key="4">
    <source>
        <dbReference type="ARBA" id="ARBA00022448"/>
    </source>
</evidence>
<dbReference type="Gene3D" id="3.40.50.300">
    <property type="entry name" value="P-loop containing nucleotide triphosphate hydrolases"/>
    <property type="match status" value="4"/>
</dbReference>
<feature type="transmembrane region" description="Helical" evidence="14">
    <location>
        <begin position="1614"/>
        <end position="1634"/>
    </location>
</feature>
<dbReference type="FunFam" id="3.40.50.300:FF:000169">
    <property type="entry name" value="ABC transporter C family member 3"/>
    <property type="match status" value="1"/>
</dbReference>
<dbReference type="GO" id="GO:0005975">
    <property type="term" value="P:carbohydrate metabolic process"/>
    <property type="evidence" value="ECO:0007669"/>
    <property type="project" value="InterPro"/>
</dbReference>
<feature type="transmembrane region" description="Helical" evidence="14">
    <location>
        <begin position="2666"/>
        <end position="2684"/>
    </location>
</feature>
<dbReference type="InterPro" id="IPR008928">
    <property type="entry name" value="6-hairpin_glycosidase_sf"/>
</dbReference>
<evidence type="ECO:0000256" key="9">
    <source>
        <dbReference type="ARBA" id="ARBA00022967"/>
    </source>
</evidence>
<evidence type="ECO:0000313" key="17">
    <source>
        <dbReference type="EMBL" id="KAI9182263.1"/>
    </source>
</evidence>
<dbReference type="Gene3D" id="1.20.1560.10">
    <property type="entry name" value="ABC transporter type 1, transmembrane domain"/>
    <property type="match status" value="4"/>
</dbReference>
<feature type="domain" description="ABC transporter" evidence="15">
    <location>
        <begin position="1292"/>
        <end position="1532"/>
    </location>
</feature>
<comment type="caution">
    <text evidence="17">The sequence shown here is derived from an EMBL/GenBank/DDBJ whole genome shotgun (WGS) entry which is preliminary data.</text>
</comment>